<dbReference type="AlphaFoldDB" id="A0A395TFJ7"/>
<organism evidence="1 2">
    <name type="scientific">Vibrio cholerae</name>
    <dbReference type="NCBI Taxonomy" id="666"/>
    <lineage>
        <taxon>Bacteria</taxon>
        <taxon>Pseudomonadati</taxon>
        <taxon>Pseudomonadota</taxon>
        <taxon>Gammaproteobacteria</taxon>
        <taxon>Vibrionales</taxon>
        <taxon>Vibrionaceae</taxon>
        <taxon>Vibrio</taxon>
    </lineage>
</organism>
<dbReference type="Proteomes" id="UP000266701">
    <property type="component" value="Unassembled WGS sequence"/>
</dbReference>
<sequence length="112" mass="13114">MNIEKYIESKRVVLDKMHTLVNIAPKINKDQYGNITYSKDNKYKTLSMQLADELELYHLICNPLYAETVDASYTQQIDDIATALYINRENEEFTDLIVEFCMSNPTYNKLFS</sequence>
<evidence type="ECO:0000313" key="1">
    <source>
        <dbReference type="EMBL" id="RGP83351.1"/>
    </source>
</evidence>
<name>A0A395TFJ7_VIBCL</name>
<comment type="caution">
    <text evidence="1">The sequence shown here is derived from an EMBL/GenBank/DDBJ whole genome shotgun (WGS) entry which is preliminary data.</text>
</comment>
<reference evidence="1 2" key="1">
    <citation type="journal article" date="2017" name="Emerg. Infect. Dis.">
        <title>Carbapenemase VCC-1-Producing Vibrio cholerae in Coastal Waters of Germany.</title>
        <authorList>
            <person name="Hammerl J.A."/>
            <person name="Jackel C."/>
            <person name="Bortolaia V."/>
            <person name="Schwartz K."/>
            <person name="Bier N."/>
            <person name="Hendriksen R.S."/>
            <person name="Guerra B."/>
            <person name="Strauch E."/>
        </authorList>
    </citation>
    <scope>NUCLEOTIDE SEQUENCE [LARGE SCALE GENOMIC DNA]</scope>
    <source>
        <strain evidence="1 2">VN-2825</strain>
    </source>
</reference>
<protein>
    <submittedName>
        <fullName evidence="1">Uncharacterized protein</fullName>
    </submittedName>
</protein>
<gene>
    <name evidence="1" type="ORF">BC353_17520</name>
</gene>
<dbReference type="EMBL" id="MCBA01000186">
    <property type="protein sequence ID" value="RGP83351.1"/>
    <property type="molecule type" value="Genomic_DNA"/>
</dbReference>
<evidence type="ECO:0000313" key="2">
    <source>
        <dbReference type="Proteomes" id="UP000266701"/>
    </source>
</evidence>
<proteinExistence type="predicted"/>
<accession>A0A395TFJ7</accession>